<reference evidence="1 2" key="1">
    <citation type="submission" date="2018-12" db="EMBL/GenBank/DDBJ databases">
        <title>Complete genome sequence of Iodobacter sp. H11R3.</title>
        <authorList>
            <person name="Bae J.-W."/>
        </authorList>
    </citation>
    <scope>NUCLEOTIDE SEQUENCE [LARGE SCALE GENOMIC DNA]</scope>
    <source>
        <strain evidence="1 2">H11R3</strain>
    </source>
</reference>
<protein>
    <submittedName>
        <fullName evidence="1">ClbS/DfsB family four-helix bundle protein</fullName>
    </submittedName>
</protein>
<proteinExistence type="predicted"/>
<dbReference type="KEGG" id="iod:EJO50_01590"/>
<name>A0A3S8ZX53_9NEIS</name>
<gene>
    <name evidence="1" type="ORF">EJO50_01590</name>
</gene>
<dbReference type="Proteomes" id="UP000282438">
    <property type="component" value="Chromosome"/>
</dbReference>
<evidence type="ECO:0000313" key="1">
    <source>
        <dbReference type="EMBL" id="AZN38038.1"/>
    </source>
</evidence>
<dbReference type="RefSeq" id="WP_125976216.1">
    <property type="nucleotide sequence ID" value="NZ_CP034433.1"/>
</dbReference>
<dbReference type="OrthoDB" id="5347938at2"/>
<dbReference type="Gene3D" id="1.20.120.450">
    <property type="entry name" value="dinb family like domain"/>
    <property type="match status" value="1"/>
</dbReference>
<accession>A0A3S8ZX53</accession>
<evidence type="ECO:0000313" key="2">
    <source>
        <dbReference type="Proteomes" id="UP000282438"/>
    </source>
</evidence>
<dbReference type="InterPro" id="IPR034660">
    <property type="entry name" value="DinB/YfiT-like"/>
</dbReference>
<sequence length="39" mass="4492">MPAQIPAPGFKWKQIELLVQSFYTSNHNSSLNQLQVKFT</sequence>
<organism evidence="1 2">
    <name type="scientific">Iodobacter ciconiae</name>
    <dbReference type="NCBI Taxonomy" id="2496266"/>
    <lineage>
        <taxon>Bacteria</taxon>
        <taxon>Pseudomonadati</taxon>
        <taxon>Pseudomonadota</taxon>
        <taxon>Betaproteobacteria</taxon>
        <taxon>Neisseriales</taxon>
        <taxon>Chitinibacteraceae</taxon>
        <taxon>Iodobacter</taxon>
    </lineage>
</organism>
<dbReference type="EMBL" id="CP034433">
    <property type="protein sequence ID" value="AZN38038.1"/>
    <property type="molecule type" value="Genomic_DNA"/>
</dbReference>
<dbReference type="AlphaFoldDB" id="A0A3S8ZX53"/>
<dbReference type="Pfam" id="PF08020">
    <property type="entry name" value="DUF1706"/>
    <property type="match status" value="1"/>
</dbReference>
<dbReference type="InterPro" id="IPR012550">
    <property type="entry name" value="DUF1706"/>
</dbReference>
<keyword evidence="2" id="KW-1185">Reference proteome</keyword>